<feature type="transmembrane region" description="Helical" evidence="1">
    <location>
        <begin position="40"/>
        <end position="63"/>
    </location>
</feature>
<reference evidence="2 3" key="1">
    <citation type="journal article" date="2015" name="Nature">
        <title>rRNA introns, odd ribosomes, and small enigmatic genomes across a large radiation of phyla.</title>
        <authorList>
            <person name="Brown C.T."/>
            <person name="Hug L.A."/>
            <person name="Thomas B.C."/>
            <person name="Sharon I."/>
            <person name="Castelle C.J."/>
            <person name="Singh A."/>
            <person name="Wilkins M.J."/>
            <person name="Williams K.H."/>
            <person name="Banfield J.F."/>
        </authorList>
    </citation>
    <scope>NUCLEOTIDE SEQUENCE [LARGE SCALE GENOMIC DNA]</scope>
</reference>
<gene>
    <name evidence="2" type="ORF">UT23_C0020G0006</name>
</gene>
<evidence type="ECO:0000313" key="3">
    <source>
        <dbReference type="Proteomes" id="UP000034325"/>
    </source>
</evidence>
<keyword evidence="1" id="KW-0472">Membrane</keyword>
<dbReference type="EMBL" id="LBWA01000020">
    <property type="protein sequence ID" value="KKQ97013.1"/>
    <property type="molecule type" value="Genomic_DNA"/>
</dbReference>
<sequence>MNVKKSLWLFLLHLELFVLGTALFILLFQTELAKSTTVLFYRGIIFLSIVTLFTFFVGVGINFALRGKTFSLSDALLSSVLIFCLNLVFFTHLPVTAERSVSTFLLGYMNENSDREISEEEMAKVLIDKYIYEHEGVRKRFDEQTVSGNIFNSGSGYRITSRGKFVMSVYNFVTDLFRISKKNIFP</sequence>
<name>A0A0G0LYJ0_9BACT</name>
<comment type="caution">
    <text evidence="2">The sequence shown here is derived from an EMBL/GenBank/DDBJ whole genome shotgun (WGS) entry which is preliminary data.</text>
</comment>
<evidence type="ECO:0000256" key="1">
    <source>
        <dbReference type="SAM" id="Phobius"/>
    </source>
</evidence>
<keyword evidence="1" id="KW-1133">Transmembrane helix</keyword>
<dbReference type="AlphaFoldDB" id="A0A0G0LYJ0"/>
<protein>
    <submittedName>
        <fullName evidence="2">Uncharacterized protein</fullName>
    </submittedName>
</protein>
<feature type="transmembrane region" description="Helical" evidence="1">
    <location>
        <begin position="75"/>
        <end position="95"/>
    </location>
</feature>
<feature type="transmembrane region" description="Helical" evidence="1">
    <location>
        <begin position="7"/>
        <end position="28"/>
    </location>
</feature>
<organism evidence="2 3">
    <name type="scientific">Candidatus Woesebacteria bacterium GW2011_GWA1_39_12</name>
    <dbReference type="NCBI Taxonomy" id="1618549"/>
    <lineage>
        <taxon>Bacteria</taxon>
        <taxon>Candidatus Woeseibacteriota</taxon>
    </lineage>
</organism>
<evidence type="ECO:0000313" key="2">
    <source>
        <dbReference type="EMBL" id="KKQ97013.1"/>
    </source>
</evidence>
<dbReference type="Proteomes" id="UP000034325">
    <property type="component" value="Unassembled WGS sequence"/>
</dbReference>
<keyword evidence="1" id="KW-0812">Transmembrane</keyword>
<accession>A0A0G0LYJ0</accession>
<proteinExistence type="predicted"/>